<dbReference type="EMBL" id="VIVK01000001">
    <property type="protein sequence ID" value="TWD79003.1"/>
    <property type="molecule type" value="Genomic_DNA"/>
</dbReference>
<keyword evidence="3" id="KW-1185">Reference proteome</keyword>
<protein>
    <submittedName>
        <fullName evidence="2">Uncharacterized protein</fullName>
    </submittedName>
</protein>
<reference evidence="2 3" key="1">
    <citation type="submission" date="2019-06" db="EMBL/GenBank/DDBJ databases">
        <title>Sequencing the genomes of 1000 actinobacteria strains.</title>
        <authorList>
            <person name="Klenk H.-P."/>
        </authorList>
    </citation>
    <scope>NUCLEOTIDE SEQUENCE [LARGE SCALE GENOMIC DNA]</scope>
    <source>
        <strain evidence="2 3">DSM 24683</strain>
    </source>
</reference>
<gene>
    <name evidence="2" type="ORF">FB561_0052</name>
</gene>
<feature type="transmembrane region" description="Helical" evidence="1">
    <location>
        <begin position="6"/>
        <end position="25"/>
    </location>
</feature>
<name>A0A561BJG8_9ACTN</name>
<evidence type="ECO:0000313" key="3">
    <source>
        <dbReference type="Proteomes" id="UP000318380"/>
    </source>
</evidence>
<dbReference type="RefSeq" id="WP_145801387.1">
    <property type="nucleotide sequence ID" value="NZ_VIVK01000001.1"/>
</dbReference>
<keyword evidence="1" id="KW-0812">Transmembrane</keyword>
<dbReference type="AlphaFoldDB" id="A0A561BJG8"/>
<feature type="transmembrane region" description="Helical" evidence="1">
    <location>
        <begin position="32"/>
        <end position="50"/>
    </location>
</feature>
<organism evidence="2 3">
    <name type="scientific">Kribbella amoyensis</name>
    <dbReference type="NCBI Taxonomy" id="996641"/>
    <lineage>
        <taxon>Bacteria</taxon>
        <taxon>Bacillati</taxon>
        <taxon>Actinomycetota</taxon>
        <taxon>Actinomycetes</taxon>
        <taxon>Propionibacteriales</taxon>
        <taxon>Kribbellaceae</taxon>
        <taxon>Kribbella</taxon>
    </lineage>
</organism>
<evidence type="ECO:0000313" key="2">
    <source>
        <dbReference type="EMBL" id="TWD79003.1"/>
    </source>
</evidence>
<accession>A0A561BJG8</accession>
<evidence type="ECO:0000256" key="1">
    <source>
        <dbReference type="SAM" id="Phobius"/>
    </source>
</evidence>
<proteinExistence type="predicted"/>
<sequence>MAGASWMLVGLQALWLVALVAVGLLRVVRRRALVTSGLGLLISFVVSTTATPRRSALCLLA</sequence>
<dbReference type="Proteomes" id="UP000318380">
    <property type="component" value="Unassembled WGS sequence"/>
</dbReference>
<comment type="caution">
    <text evidence="2">The sequence shown here is derived from an EMBL/GenBank/DDBJ whole genome shotgun (WGS) entry which is preliminary data.</text>
</comment>
<keyword evidence="1" id="KW-1133">Transmembrane helix</keyword>
<keyword evidence="1" id="KW-0472">Membrane</keyword>